<accession>A0A2I2F3B4</accession>
<name>A0A2I2F3B4_ASPCN</name>
<keyword evidence="4" id="KW-1185">Reference proteome</keyword>
<dbReference type="RefSeq" id="XP_024669142.1">
    <property type="nucleotide sequence ID" value="XM_024813851.1"/>
</dbReference>
<sequence>MLDYDPPNAGFALRAKDSCPAGTDPCYGTWGGFVSCCPDTSHCFKYENGAPNSFCCPGKSNCANFIDPKPHCANESWTMFDNDGKFCCLEDQSGFWTSEKNHNGSVGCADGDPGSNLRTLLSPVEQTLISPSPGPSPTSPPKPDDPTPPTPNPKAPEEPPNNTGAIAGGVVGGVAGVVLIIAAILFMLRRRRRQNDMQPDSSNTNAPPGFEPIPTGGVAEAPVKTYPGYEGPSELESNNAAKRFELHEDTRPSELP</sequence>
<dbReference type="GeneID" id="36521011"/>
<evidence type="ECO:0000256" key="1">
    <source>
        <dbReference type="SAM" id="MobiDB-lite"/>
    </source>
</evidence>
<evidence type="ECO:0000313" key="4">
    <source>
        <dbReference type="Proteomes" id="UP000234585"/>
    </source>
</evidence>
<dbReference type="PANTHER" id="PTHR16861">
    <property type="entry name" value="GLYCOPROTEIN 38"/>
    <property type="match status" value="1"/>
</dbReference>
<dbReference type="EMBL" id="KZ559167">
    <property type="protein sequence ID" value="PLB35130.1"/>
    <property type="molecule type" value="Genomic_DNA"/>
</dbReference>
<feature type="region of interest" description="Disordered" evidence="1">
    <location>
        <begin position="195"/>
        <end position="256"/>
    </location>
</feature>
<reference evidence="3 4" key="1">
    <citation type="submission" date="2017-12" db="EMBL/GenBank/DDBJ databases">
        <authorList>
            <consortium name="DOE Joint Genome Institute"/>
            <person name="Haridas S."/>
            <person name="Kjaerbolling I."/>
            <person name="Vesth T.C."/>
            <person name="Frisvad J.C."/>
            <person name="Nybo J.L."/>
            <person name="Theobald S."/>
            <person name="Kuo A."/>
            <person name="Bowyer P."/>
            <person name="Matsuda Y."/>
            <person name="Mondo S."/>
            <person name="Lyhne E.K."/>
            <person name="Kogle M.E."/>
            <person name="Clum A."/>
            <person name="Lipzen A."/>
            <person name="Salamov A."/>
            <person name="Ngan C.Y."/>
            <person name="Daum C."/>
            <person name="Chiniquy J."/>
            <person name="Barry K."/>
            <person name="LaButti K."/>
            <person name="Simmons B.A."/>
            <person name="Magnuson J.K."/>
            <person name="Mortensen U.H."/>
            <person name="Larsen T.O."/>
            <person name="Grigoriev I.V."/>
            <person name="Baker S.E."/>
            <person name="Andersen M.R."/>
            <person name="Nordberg H.P."/>
            <person name="Cantor M.N."/>
            <person name="Hua S.X."/>
        </authorList>
    </citation>
    <scope>NUCLEOTIDE SEQUENCE [LARGE SCALE GENOMIC DNA]</scope>
    <source>
        <strain evidence="3 4">CBS 102.13</strain>
    </source>
</reference>
<feature type="compositionally biased region" description="Basic and acidic residues" evidence="1">
    <location>
        <begin position="242"/>
        <end position="256"/>
    </location>
</feature>
<feature type="region of interest" description="Disordered" evidence="1">
    <location>
        <begin position="126"/>
        <end position="164"/>
    </location>
</feature>
<organism evidence="3 4">
    <name type="scientific">Aspergillus candidus</name>
    <dbReference type="NCBI Taxonomy" id="41067"/>
    <lineage>
        <taxon>Eukaryota</taxon>
        <taxon>Fungi</taxon>
        <taxon>Dikarya</taxon>
        <taxon>Ascomycota</taxon>
        <taxon>Pezizomycotina</taxon>
        <taxon>Eurotiomycetes</taxon>
        <taxon>Eurotiomycetidae</taxon>
        <taxon>Eurotiales</taxon>
        <taxon>Aspergillaceae</taxon>
        <taxon>Aspergillus</taxon>
        <taxon>Aspergillus subgen. Circumdati</taxon>
    </lineage>
</organism>
<evidence type="ECO:0000256" key="2">
    <source>
        <dbReference type="SAM" id="Phobius"/>
    </source>
</evidence>
<keyword evidence="2" id="KW-0472">Membrane</keyword>
<feature type="compositionally biased region" description="Pro residues" evidence="1">
    <location>
        <begin position="132"/>
        <end position="154"/>
    </location>
</feature>
<dbReference type="Proteomes" id="UP000234585">
    <property type="component" value="Unassembled WGS sequence"/>
</dbReference>
<evidence type="ECO:0000313" key="3">
    <source>
        <dbReference type="EMBL" id="PLB35130.1"/>
    </source>
</evidence>
<dbReference type="STRING" id="41067.A0A2I2F3B4"/>
<keyword evidence="2" id="KW-0812">Transmembrane</keyword>
<dbReference type="AlphaFoldDB" id="A0A2I2F3B4"/>
<proteinExistence type="predicted"/>
<feature type="transmembrane region" description="Helical" evidence="2">
    <location>
        <begin position="165"/>
        <end position="188"/>
    </location>
</feature>
<dbReference type="OrthoDB" id="4779287at2759"/>
<feature type="compositionally biased region" description="Polar residues" evidence="1">
    <location>
        <begin position="196"/>
        <end position="206"/>
    </location>
</feature>
<gene>
    <name evidence="3" type="ORF">BDW47DRAFT_111004</name>
</gene>
<dbReference type="PANTHER" id="PTHR16861:SF4">
    <property type="entry name" value="SH3 DOMAIN PROTEIN (AFU_ORTHOLOGUE AFUA_1G13610)"/>
    <property type="match status" value="1"/>
</dbReference>
<protein>
    <submittedName>
        <fullName evidence="3">Uncharacterized protein</fullName>
    </submittedName>
</protein>
<keyword evidence="2" id="KW-1133">Transmembrane helix</keyword>